<keyword evidence="2" id="KW-1185">Reference proteome</keyword>
<proteinExistence type="predicted"/>
<dbReference type="Proteomes" id="UP000006054">
    <property type="component" value="Chromosome"/>
</dbReference>
<protein>
    <submittedName>
        <fullName evidence="1">Uncharacterized protein</fullName>
    </submittedName>
</protein>
<accession>I4ANE4</accession>
<reference evidence="2" key="1">
    <citation type="submission" date="2012-06" db="EMBL/GenBank/DDBJ databases">
        <title>The complete genome of Flexibacter litoralis DSM 6794.</title>
        <authorList>
            <person name="Lucas S."/>
            <person name="Copeland A."/>
            <person name="Lapidus A."/>
            <person name="Glavina del Rio T."/>
            <person name="Dalin E."/>
            <person name="Tice H."/>
            <person name="Bruce D."/>
            <person name="Goodwin L."/>
            <person name="Pitluck S."/>
            <person name="Peters L."/>
            <person name="Ovchinnikova G."/>
            <person name="Lu M."/>
            <person name="Kyrpides N."/>
            <person name="Mavromatis K."/>
            <person name="Ivanova N."/>
            <person name="Brettin T."/>
            <person name="Detter J.C."/>
            <person name="Han C."/>
            <person name="Larimer F."/>
            <person name="Land M."/>
            <person name="Hauser L."/>
            <person name="Markowitz V."/>
            <person name="Cheng J.-F."/>
            <person name="Hugenholtz P."/>
            <person name="Woyke T."/>
            <person name="Wu D."/>
            <person name="Spring S."/>
            <person name="Lang E."/>
            <person name="Kopitz M."/>
            <person name="Brambilla E."/>
            <person name="Klenk H.-P."/>
            <person name="Eisen J.A."/>
        </authorList>
    </citation>
    <scope>NUCLEOTIDE SEQUENCE [LARGE SCALE GENOMIC DNA]</scope>
    <source>
        <strain evidence="2">ATCC 23117 / DSM 6794 / NBRC 15988 / NCIMB 1366 / Sio-4</strain>
    </source>
</reference>
<name>I4ANE4_BERLS</name>
<dbReference type="OrthoDB" id="1050478at2"/>
<organism evidence="1 2">
    <name type="scientific">Bernardetia litoralis (strain ATCC 23117 / DSM 6794 / NBRC 15988 / NCIMB 1366 / Fx l1 / Sio-4)</name>
    <name type="common">Flexibacter litoralis</name>
    <dbReference type="NCBI Taxonomy" id="880071"/>
    <lineage>
        <taxon>Bacteria</taxon>
        <taxon>Pseudomonadati</taxon>
        <taxon>Bacteroidota</taxon>
        <taxon>Cytophagia</taxon>
        <taxon>Cytophagales</taxon>
        <taxon>Bernardetiaceae</taxon>
        <taxon>Bernardetia</taxon>
    </lineage>
</organism>
<dbReference type="RefSeq" id="WP_014798910.1">
    <property type="nucleotide sequence ID" value="NC_018018.1"/>
</dbReference>
<evidence type="ECO:0000313" key="2">
    <source>
        <dbReference type="Proteomes" id="UP000006054"/>
    </source>
</evidence>
<sequence length="205" mass="23866" precursor="true">MQKIIILLSILCFSCSQNTKIEDSSQDSTNQISQEIVEIKKDTLPLLDTTIFIKSVKQKVDSPKPVYRQMVIEDLYAYFKKKGRYIEHNVPLDLSENENPICINTDTTMVYLADLNNDNQLDAIVEYYDFVCYGSSHCNQPHKLIVMNNENKFVIQSEYLDFIPISYNIDSIKISNQETTIYGYDYFCYDHKVTGYLKVHLKHSN</sequence>
<dbReference type="eggNOG" id="ENOG5033K0G">
    <property type="taxonomic scope" value="Bacteria"/>
</dbReference>
<dbReference type="EMBL" id="CP003345">
    <property type="protein sequence ID" value="AFM05479.1"/>
    <property type="molecule type" value="Genomic_DNA"/>
</dbReference>
<dbReference type="HOGENOM" id="CLU_1388531_0_0_10"/>
<dbReference type="KEGG" id="fli:Fleli_3143"/>
<dbReference type="AlphaFoldDB" id="I4ANE4"/>
<evidence type="ECO:0000313" key="1">
    <source>
        <dbReference type="EMBL" id="AFM05479.1"/>
    </source>
</evidence>
<gene>
    <name evidence="1" type="ordered locus">Fleli_3143</name>
</gene>